<dbReference type="SUPFAM" id="SSF52540">
    <property type="entry name" value="P-loop containing nucleoside triphosphate hydrolases"/>
    <property type="match status" value="1"/>
</dbReference>
<dbReference type="AlphaFoldDB" id="A0A6J4PN34"/>
<protein>
    <recommendedName>
        <fullName evidence="1">Thymidylate kinase-like domain-containing protein</fullName>
    </recommendedName>
</protein>
<proteinExistence type="predicted"/>
<dbReference type="EMBL" id="CADCUO010000231">
    <property type="protein sequence ID" value="CAA9417405.1"/>
    <property type="molecule type" value="Genomic_DNA"/>
</dbReference>
<feature type="domain" description="Thymidylate kinase-like" evidence="1">
    <location>
        <begin position="7"/>
        <end position="179"/>
    </location>
</feature>
<evidence type="ECO:0000259" key="1">
    <source>
        <dbReference type="Pfam" id="PF02223"/>
    </source>
</evidence>
<dbReference type="InterPro" id="IPR039430">
    <property type="entry name" value="Thymidylate_kin-like_dom"/>
</dbReference>
<evidence type="ECO:0000313" key="2">
    <source>
        <dbReference type="EMBL" id="CAA9417405.1"/>
    </source>
</evidence>
<reference evidence="2" key="1">
    <citation type="submission" date="2020-02" db="EMBL/GenBank/DDBJ databases">
        <authorList>
            <person name="Meier V. D."/>
        </authorList>
    </citation>
    <scope>NUCLEOTIDE SEQUENCE</scope>
    <source>
        <strain evidence="2">AVDCRST_MAG75</strain>
    </source>
</reference>
<sequence length="214" mass="23809">MLVVLLGIDGAGKSTAARSLVDRIRRNGGRALMLQNYSGRRSISAWCAAHDVRLHPRLADTVETLIRIGHVLISHLRARHFDGVVVMDRHLHCQLALRNVRGLPRGYVVPWLIRHMPQPDLMVFFDISAEQAHQRITRRGIDDESPSYLQAFRAAYRALPEYPGFTSIAADRPVAEITAELEGLLARPPAVSPVGRLTSSLARRFAQCLPSRAA</sequence>
<dbReference type="InterPro" id="IPR027417">
    <property type="entry name" value="P-loop_NTPase"/>
</dbReference>
<gene>
    <name evidence="2" type="ORF">AVDCRST_MAG75-3203</name>
</gene>
<accession>A0A6J4PN34</accession>
<organism evidence="2">
    <name type="scientific">uncultured Propionibacteriaceae bacterium</name>
    <dbReference type="NCBI Taxonomy" id="257457"/>
    <lineage>
        <taxon>Bacteria</taxon>
        <taxon>Bacillati</taxon>
        <taxon>Actinomycetota</taxon>
        <taxon>Actinomycetes</taxon>
        <taxon>Propionibacteriales</taxon>
        <taxon>Propionibacteriaceae</taxon>
        <taxon>environmental samples</taxon>
    </lineage>
</organism>
<dbReference type="Pfam" id="PF02223">
    <property type="entry name" value="Thymidylate_kin"/>
    <property type="match status" value="1"/>
</dbReference>
<name>A0A6J4PN34_9ACTN</name>
<dbReference type="Gene3D" id="3.40.50.300">
    <property type="entry name" value="P-loop containing nucleotide triphosphate hydrolases"/>
    <property type="match status" value="1"/>
</dbReference>